<proteinExistence type="predicted"/>
<dbReference type="SMART" id="SM00177">
    <property type="entry name" value="ARF"/>
    <property type="match status" value="1"/>
</dbReference>
<gene>
    <name evidence="6" type="primary">ARL9</name>
    <name evidence="6" type="ORF">N1851_022412</name>
</gene>
<evidence type="ECO:0000256" key="4">
    <source>
        <dbReference type="PIRSR" id="PIRSR606689-2"/>
    </source>
</evidence>
<evidence type="ECO:0000256" key="1">
    <source>
        <dbReference type="ARBA" id="ARBA00022741"/>
    </source>
</evidence>
<dbReference type="SUPFAM" id="SSF52540">
    <property type="entry name" value="P-loop containing nucleoside triphosphate hydrolases"/>
    <property type="match status" value="1"/>
</dbReference>
<evidence type="ECO:0000313" key="7">
    <source>
        <dbReference type="Proteomes" id="UP001174136"/>
    </source>
</evidence>
<dbReference type="EMBL" id="JAOPHQ010004048">
    <property type="protein sequence ID" value="KAK0140597.1"/>
    <property type="molecule type" value="Genomic_DNA"/>
</dbReference>
<name>A0AA47MIC2_MERPO</name>
<protein>
    <submittedName>
        <fullName evidence="6">ADP-ribosylation factor-like protein 9</fullName>
    </submittedName>
</protein>
<keyword evidence="7" id="KW-1185">Reference proteome</keyword>
<sequence>MSGLREVGFVGASIALTGALGYVIWTYMSSGERGPGVETRADPEVQKAAAAVEYVSIPHTQSKPSQKAGNQVLVLGLDGSGKTSLLHCFSTGGLEQDVVPTEGFNAVSINREDLQIEFLEIGGKEHLRPYWQKYLGRAAVLVFVVDSSRADLFPTAKAHLQELVAQDPLLPLVVLANKQDLAGACGITDLHDALGLSQVGDHRKMFLIGTYVHRGEAELNSGAQDARDLIIQMVCDI</sequence>
<keyword evidence="4" id="KW-0460">Magnesium</keyword>
<feature type="binding site" evidence="4">
    <location>
        <position position="83"/>
    </location>
    <ligand>
        <name>Mg(2+)</name>
        <dbReference type="ChEBI" id="CHEBI:18420"/>
    </ligand>
</feature>
<evidence type="ECO:0000256" key="2">
    <source>
        <dbReference type="ARBA" id="ARBA00023134"/>
    </source>
</evidence>
<dbReference type="InterPro" id="IPR006689">
    <property type="entry name" value="Small_GTPase_ARF/SAR"/>
</dbReference>
<feature type="binding site" evidence="3">
    <location>
        <begin position="177"/>
        <end position="180"/>
    </location>
    <ligand>
        <name>GTP</name>
        <dbReference type="ChEBI" id="CHEBI:37565"/>
    </ligand>
</feature>
<dbReference type="AlphaFoldDB" id="A0AA47MIC2"/>
<keyword evidence="1 3" id="KW-0547">Nucleotide-binding</keyword>
<dbReference type="InterPro" id="IPR053254">
    <property type="entry name" value="Arf-like_GTPase"/>
</dbReference>
<feature type="binding site" evidence="4">
    <location>
        <position position="101"/>
    </location>
    <ligand>
        <name>Mg(2+)</name>
        <dbReference type="ChEBI" id="CHEBI:18420"/>
    </ligand>
</feature>
<evidence type="ECO:0000256" key="3">
    <source>
        <dbReference type="PIRSR" id="PIRSR606689-1"/>
    </source>
</evidence>
<dbReference type="PANTHER" id="PTHR46724">
    <property type="entry name" value="ADP-RIBOSYLATION FACTOR-LIKE PROTEIN 9-RELATED"/>
    <property type="match status" value="1"/>
</dbReference>
<keyword evidence="5" id="KW-1133">Transmembrane helix</keyword>
<accession>A0AA47MIC2</accession>
<feature type="binding site" evidence="3">
    <location>
        <position position="123"/>
    </location>
    <ligand>
        <name>GTP</name>
        <dbReference type="ChEBI" id="CHEBI:37565"/>
    </ligand>
</feature>
<feature type="transmembrane region" description="Helical" evidence="5">
    <location>
        <begin position="7"/>
        <end position="28"/>
    </location>
</feature>
<dbReference type="PROSITE" id="PS51417">
    <property type="entry name" value="ARF"/>
    <property type="match status" value="1"/>
</dbReference>
<dbReference type="GO" id="GO:0003924">
    <property type="term" value="F:GTPase activity"/>
    <property type="evidence" value="ECO:0007669"/>
    <property type="project" value="InterPro"/>
</dbReference>
<dbReference type="SMART" id="SM00178">
    <property type="entry name" value="SAR"/>
    <property type="match status" value="1"/>
</dbReference>
<evidence type="ECO:0000256" key="5">
    <source>
        <dbReference type="SAM" id="Phobius"/>
    </source>
</evidence>
<evidence type="ECO:0000313" key="6">
    <source>
        <dbReference type="EMBL" id="KAK0140597.1"/>
    </source>
</evidence>
<dbReference type="GO" id="GO:0005525">
    <property type="term" value="F:GTP binding"/>
    <property type="evidence" value="ECO:0007669"/>
    <property type="project" value="UniProtKB-KW"/>
</dbReference>
<keyword evidence="5" id="KW-0472">Membrane</keyword>
<feature type="binding site" evidence="3">
    <location>
        <begin position="76"/>
        <end position="83"/>
    </location>
    <ligand>
        <name>GTP</name>
        <dbReference type="ChEBI" id="CHEBI:37565"/>
    </ligand>
</feature>
<comment type="caution">
    <text evidence="6">The sequence shown here is derived from an EMBL/GenBank/DDBJ whole genome shotgun (WGS) entry which is preliminary data.</text>
</comment>
<dbReference type="PANTHER" id="PTHR46724:SF2">
    <property type="entry name" value="ADP-RIBOSYLATION FACTOR-LIKE PROTEIN 9"/>
    <property type="match status" value="1"/>
</dbReference>
<dbReference type="InterPro" id="IPR027417">
    <property type="entry name" value="P-loop_NTPase"/>
</dbReference>
<keyword evidence="4" id="KW-0479">Metal-binding</keyword>
<dbReference type="Gene3D" id="3.40.50.300">
    <property type="entry name" value="P-loop containing nucleotide triphosphate hydrolases"/>
    <property type="match status" value="1"/>
</dbReference>
<keyword evidence="2 3" id="KW-0342">GTP-binding</keyword>
<dbReference type="PRINTS" id="PR00328">
    <property type="entry name" value="SAR1GTPBP"/>
</dbReference>
<organism evidence="6 7">
    <name type="scientific">Merluccius polli</name>
    <name type="common">Benguela hake</name>
    <name type="synonym">Merluccius cadenati</name>
    <dbReference type="NCBI Taxonomy" id="89951"/>
    <lineage>
        <taxon>Eukaryota</taxon>
        <taxon>Metazoa</taxon>
        <taxon>Chordata</taxon>
        <taxon>Craniata</taxon>
        <taxon>Vertebrata</taxon>
        <taxon>Euteleostomi</taxon>
        <taxon>Actinopterygii</taxon>
        <taxon>Neopterygii</taxon>
        <taxon>Teleostei</taxon>
        <taxon>Neoteleostei</taxon>
        <taxon>Acanthomorphata</taxon>
        <taxon>Zeiogadaria</taxon>
        <taxon>Gadariae</taxon>
        <taxon>Gadiformes</taxon>
        <taxon>Gadoidei</taxon>
        <taxon>Merlucciidae</taxon>
        <taxon>Merluccius</taxon>
    </lineage>
</organism>
<dbReference type="Pfam" id="PF00025">
    <property type="entry name" value="Arf"/>
    <property type="match status" value="1"/>
</dbReference>
<dbReference type="Proteomes" id="UP001174136">
    <property type="component" value="Unassembled WGS sequence"/>
</dbReference>
<keyword evidence="5" id="KW-0812">Transmembrane</keyword>
<reference evidence="6" key="1">
    <citation type="journal article" date="2023" name="Front. Mar. Sci.">
        <title>A new Merluccius polli reference genome to investigate the effects of global change in West African waters.</title>
        <authorList>
            <person name="Mateo J.L."/>
            <person name="Blanco-Fernandez C."/>
            <person name="Garcia-Vazquez E."/>
            <person name="Machado-Schiaffino G."/>
        </authorList>
    </citation>
    <scope>NUCLEOTIDE SEQUENCE</scope>
    <source>
        <strain evidence="6">C29</strain>
        <tissue evidence="6">Fin</tissue>
    </source>
</reference>
<dbReference type="GO" id="GO:0046872">
    <property type="term" value="F:metal ion binding"/>
    <property type="evidence" value="ECO:0007669"/>
    <property type="project" value="UniProtKB-KW"/>
</dbReference>